<accession>A0AB37Z8B2</accession>
<dbReference type="Proteomes" id="UP000242418">
    <property type="component" value="Unassembled WGS sequence"/>
</dbReference>
<reference evidence="1 2" key="1">
    <citation type="submission" date="2016-10" db="EMBL/GenBank/DDBJ databases">
        <authorList>
            <person name="Varghese N."/>
            <person name="Submissions S."/>
        </authorList>
    </citation>
    <scope>NUCLEOTIDE SEQUENCE [LARGE SCALE GENOMIC DNA]</scope>
    <source>
        <strain evidence="1 2">DSM 17833</strain>
    </source>
</reference>
<dbReference type="EMBL" id="FMTL01000002">
    <property type="protein sequence ID" value="SCW65367.1"/>
    <property type="molecule type" value="Genomic_DNA"/>
</dbReference>
<comment type="caution">
    <text evidence="1">The sequence shown here is derived from an EMBL/GenBank/DDBJ whole genome shotgun (WGS) entry which is preliminary data.</text>
</comment>
<name>A0AB37Z8B2_9PSED</name>
<sequence length="73" mass="8420">MSNGPCVVQVASYHGKTRQKRWHRCFRGDSRQECHLFIDMAVAEVVADDPLASLLAQEQARENFRIYRLWGVA</sequence>
<dbReference type="RefSeq" id="WP_090252688.1">
    <property type="nucleotide sequence ID" value="NZ_FMTL01000002.1"/>
</dbReference>
<evidence type="ECO:0000313" key="2">
    <source>
        <dbReference type="Proteomes" id="UP000242418"/>
    </source>
</evidence>
<proteinExistence type="predicted"/>
<protein>
    <submittedName>
        <fullName evidence="1">Uncharacterized protein</fullName>
    </submittedName>
</protein>
<gene>
    <name evidence="1" type="ORF">SAMN05216370_2498</name>
</gene>
<organism evidence="1 2">
    <name type="scientific">Pseudomonas peli</name>
    <dbReference type="NCBI Taxonomy" id="592361"/>
    <lineage>
        <taxon>Bacteria</taxon>
        <taxon>Pseudomonadati</taxon>
        <taxon>Pseudomonadota</taxon>
        <taxon>Gammaproteobacteria</taxon>
        <taxon>Pseudomonadales</taxon>
        <taxon>Pseudomonadaceae</taxon>
        <taxon>Pseudomonas</taxon>
    </lineage>
</organism>
<evidence type="ECO:0000313" key="1">
    <source>
        <dbReference type="EMBL" id="SCW65367.1"/>
    </source>
</evidence>
<dbReference type="AlphaFoldDB" id="A0AB37Z8B2"/>
<keyword evidence="2" id="KW-1185">Reference proteome</keyword>